<dbReference type="NCBIfam" id="TIGR02937">
    <property type="entry name" value="sigma70-ECF"/>
    <property type="match status" value="1"/>
</dbReference>
<feature type="domain" description="PhyR sigma2" evidence="6">
    <location>
        <begin position="54"/>
        <end position="102"/>
    </location>
</feature>
<evidence type="ECO:0000313" key="8">
    <source>
        <dbReference type="Proteomes" id="UP000004848"/>
    </source>
</evidence>
<dbReference type="InterPro" id="IPR053866">
    <property type="entry name" value="PhyR_sigma2"/>
</dbReference>
<dbReference type="InterPro" id="IPR039425">
    <property type="entry name" value="RNA_pol_sigma-70-like"/>
</dbReference>
<evidence type="ECO:0000256" key="2">
    <source>
        <dbReference type="ARBA" id="ARBA00023015"/>
    </source>
</evidence>
<evidence type="ECO:0000259" key="5">
    <source>
        <dbReference type="Pfam" id="PF08281"/>
    </source>
</evidence>
<dbReference type="AlphaFoldDB" id="A0P1Z2"/>
<dbReference type="EMBL" id="AAUW01000024">
    <property type="protein sequence ID" value="EAV41068.1"/>
    <property type="molecule type" value="Genomic_DNA"/>
</dbReference>
<comment type="caution">
    <text evidence="7">The sequence shown here is derived from an EMBL/GenBank/DDBJ whole genome shotgun (WGS) entry which is preliminary data.</text>
</comment>
<accession>A0P1Z2</accession>
<evidence type="ECO:0000256" key="3">
    <source>
        <dbReference type="ARBA" id="ARBA00023082"/>
    </source>
</evidence>
<keyword evidence="4" id="KW-0804">Transcription</keyword>
<dbReference type="GO" id="GO:0003677">
    <property type="term" value="F:DNA binding"/>
    <property type="evidence" value="ECO:0007669"/>
    <property type="project" value="InterPro"/>
</dbReference>
<dbReference type="GO" id="GO:0016987">
    <property type="term" value="F:sigma factor activity"/>
    <property type="evidence" value="ECO:0007669"/>
    <property type="project" value="UniProtKB-KW"/>
</dbReference>
<dbReference type="InterPro" id="IPR013324">
    <property type="entry name" value="RNA_pol_sigma_r3/r4-like"/>
</dbReference>
<keyword evidence="3" id="KW-0731">Sigma factor</keyword>
<name>A0P1Z2_ROSAI</name>
<dbReference type="SUPFAM" id="SSF88659">
    <property type="entry name" value="Sigma3 and sigma4 domains of RNA polymerase sigma factors"/>
    <property type="match status" value="1"/>
</dbReference>
<dbReference type="Pfam" id="PF08281">
    <property type="entry name" value="Sigma70_r4_2"/>
    <property type="match status" value="1"/>
</dbReference>
<proteinExistence type="inferred from homology"/>
<dbReference type="PANTHER" id="PTHR43133:SF25">
    <property type="entry name" value="RNA POLYMERASE SIGMA FACTOR RFAY-RELATED"/>
    <property type="match status" value="1"/>
</dbReference>
<evidence type="ECO:0000259" key="6">
    <source>
        <dbReference type="Pfam" id="PF22029"/>
    </source>
</evidence>
<organism evidence="7 8">
    <name type="scientific">Roseibium aggregatum (strain ATCC 25650 / DSM 13394 / JCM 20685 / NBRC 16684 / NCIMB 2208 / IAM 12614 / B1)</name>
    <name type="common">Stappia aggregata</name>
    <dbReference type="NCBI Taxonomy" id="384765"/>
    <lineage>
        <taxon>Bacteria</taxon>
        <taxon>Pseudomonadati</taxon>
        <taxon>Pseudomonadota</taxon>
        <taxon>Alphaproteobacteria</taxon>
        <taxon>Hyphomicrobiales</taxon>
        <taxon>Stappiaceae</taxon>
        <taxon>Roseibium</taxon>
    </lineage>
</organism>
<gene>
    <name evidence="7" type="ORF">SIAM614_30101</name>
</gene>
<dbReference type="InterPro" id="IPR013325">
    <property type="entry name" value="RNA_pol_sigma_r2"/>
</dbReference>
<evidence type="ECO:0000256" key="4">
    <source>
        <dbReference type="ARBA" id="ARBA00023163"/>
    </source>
</evidence>
<dbReference type="CDD" id="cd06171">
    <property type="entry name" value="Sigma70_r4"/>
    <property type="match status" value="1"/>
</dbReference>
<sequence>MVTTPPVEISFPMKREFLSGRRWNNSDSASVGVSSVYEEELLPDHTQRLLRESPALHRYAVTLTCDQTEAEDLVQDCLERALRKWSLRRPSVPLRPWLFRMMRNLHVSRWRRLRRHSNHIGLDDLEDQLQAPASQQDSAELKHLLIRMLALPEDQREALFLVGVEGFTYAEAAAILNVAEGTIMSRISRARARLREAPRASERPHLRSVT</sequence>
<dbReference type="InterPro" id="IPR013249">
    <property type="entry name" value="RNA_pol_sigma70_r4_t2"/>
</dbReference>
<dbReference type="Proteomes" id="UP000004848">
    <property type="component" value="Unassembled WGS sequence"/>
</dbReference>
<dbReference type="Gene3D" id="1.10.10.10">
    <property type="entry name" value="Winged helix-like DNA-binding domain superfamily/Winged helix DNA-binding domain"/>
    <property type="match status" value="1"/>
</dbReference>
<dbReference type="SUPFAM" id="SSF88946">
    <property type="entry name" value="Sigma2 domain of RNA polymerase sigma factors"/>
    <property type="match status" value="1"/>
</dbReference>
<dbReference type="Gene3D" id="1.10.1740.10">
    <property type="match status" value="1"/>
</dbReference>
<reference evidence="7 8" key="1">
    <citation type="submission" date="2006-05" db="EMBL/GenBank/DDBJ databases">
        <authorList>
            <person name="King G."/>
            <person name="Ferriera S."/>
            <person name="Johnson J."/>
            <person name="Kravitz S."/>
            <person name="Beeson K."/>
            <person name="Sutton G."/>
            <person name="Rogers Y.-H."/>
            <person name="Friedman R."/>
            <person name="Frazier M."/>
            <person name="Venter J.C."/>
        </authorList>
    </citation>
    <scope>NUCLEOTIDE SEQUENCE [LARGE SCALE GENOMIC DNA]</scope>
    <source>
        <strain evidence="8">ATCC 25650 / DSM 13394 / JCM 20685 / NBRC 16684 / NCIMB 2208 / IAM 12614 / B1</strain>
    </source>
</reference>
<dbReference type="InterPro" id="IPR036388">
    <property type="entry name" value="WH-like_DNA-bd_sf"/>
</dbReference>
<dbReference type="PANTHER" id="PTHR43133">
    <property type="entry name" value="RNA POLYMERASE ECF-TYPE SIGMA FACTO"/>
    <property type="match status" value="1"/>
</dbReference>
<protein>
    <submittedName>
        <fullName evidence="7">ECF family sigma factor</fullName>
    </submittedName>
</protein>
<feature type="domain" description="RNA polymerase sigma factor 70 region 4 type 2" evidence="5">
    <location>
        <begin position="148"/>
        <end position="194"/>
    </location>
</feature>
<dbReference type="Pfam" id="PF22029">
    <property type="entry name" value="PhyR_sigma2"/>
    <property type="match status" value="1"/>
</dbReference>
<evidence type="ECO:0000256" key="1">
    <source>
        <dbReference type="ARBA" id="ARBA00010641"/>
    </source>
</evidence>
<comment type="similarity">
    <text evidence="1">Belongs to the sigma-70 factor family. ECF subfamily.</text>
</comment>
<evidence type="ECO:0000313" key="7">
    <source>
        <dbReference type="EMBL" id="EAV41068.1"/>
    </source>
</evidence>
<dbReference type="GO" id="GO:0006352">
    <property type="term" value="P:DNA-templated transcription initiation"/>
    <property type="evidence" value="ECO:0007669"/>
    <property type="project" value="InterPro"/>
</dbReference>
<dbReference type="InterPro" id="IPR014284">
    <property type="entry name" value="RNA_pol_sigma-70_dom"/>
</dbReference>
<dbReference type="eggNOG" id="COG1595">
    <property type="taxonomic scope" value="Bacteria"/>
</dbReference>
<keyword evidence="2" id="KW-0805">Transcription regulation</keyword>